<dbReference type="GO" id="GO:0003677">
    <property type="term" value="F:DNA binding"/>
    <property type="evidence" value="ECO:0007669"/>
    <property type="project" value="InterPro"/>
</dbReference>
<dbReference type="SUPFAM" id="SSF50118">
    <property type="entry name" value="Cell growth inhibitor/plasmid maintenance toxic component"/>
    <property type="match status" value="1"/>
</dbReference>
<evidence type="ECO:0000313" key="2">
    <source>
        <dbReference type="Proteomes" id="UP000023703"/>
    </source>
</evidence>
<dbReference type="AlphaFoldDB" id="X5DNG7"/>
<accession>X5DNG7</accession>
<dbReference type="InterPro" id="IPR003477">
    <property type="entry name" value="PemK-like"/>
</dbReference>
<proteinExistence type="predicted"/>
<dbReference type="OrthoDB" id="5184628at2"/>
<name>X5DNG7_9CORY</name>
<dbReference type="KEGG" id="cgy:CGLY_11265"/>
<organism evidence="1 2">
    <name type="scientific">Corynebacterium glyciniphilum AJ 3170</name>
    <dbReference type="NCBI Taxonomy" id="1404245"/>
    <lineage>
        <taxon>Bacteria</taxon>
        <taxon>Bacillati</taxon>
        <taxon>Actinomycetota</taxon>
        <taxon>Actinomycetes</taxon>
        <taxon>Mycobacteriales</taxon>
        <taxon>Corynebacteriaceae</taxon>
        <taxon>Corynebacterium</taxon>
    </lineage>
</organism>
<dbReference type="Proteomes" id="UP000023703">
    <property type="component" value="Chromosome"/>
</dbReference>
<dbReference type="eggNOG" id="COG2337">
    <property type="taxonomic scope" value="Bacteria"/>
</dbReference>
<dbReference type="RefSeq" id="WP_052540893.1">
    <property type="nucleotide sequence ID" value="NZ_CP006842.1"/>
</dbReference>
<dbReference type="STRING" id="1404245.CGLY_11265"/>
<gene>
    <name evidence="1" type="ORF">CGLY_11265</name>
</gene>
<dbReference type="Pfam" id="PF02452">
    <property type="entry name" value="PemK_toxin"/>
    <property type="match status" value="1"/>
</dbReference>
<evidence type="ECO:0008006" key="3">
    <source>
        <dbReference type="Google" id="ProtNLM"/>
    </source>
</evidence>
<evidence type="ECO:0000313" key="1">
    <source>
        <dbReference type="EMBL" id="AHW64698.1"/>
    </source>
</evidence>
<reference evidence="1 2" key="1">
    <citation type="journal article" date="2015" name="Int. J. Syst. Evol. Microbiol.">
        <title>Revisiting Corynebacterium glyciniphilum (ex Kubota et al., 1972) sp. nov., nom. rev., isolated from putrefied banana.</title>
        <authorList>
            <person name="Al-Dilaimi A."/>
            <person name="Bednarz H."/>
            <person name="Lomker A."/>
            <person name="Niehaus K."/>
            <person name="Kalinowski J."/>
            <person name="Ruckert C."/>
        </authorList>
    </citation>
    <scope>NUCLEOTIDE SEQUENCE [LARGE SCALE GENOMIC DNA]</scope>
    <source>
        <strain evidence="1">AJ 3170</strain>
    </source>
</reference>
<keyword evidence="2" id="KW-1185">Reference proteome</keyword>
<dbReference type="HOGENOM" id="CLU_097054_3_0_11"/>
<dbReference type="EMBL" id="CP006842">
    <property type="protein sequence ID" value="AHW64698.1"/>
    <property type="molecule type" value="Genomic_DNA"/>
</dbReference>
<sequence>MNSVRNPLRRMLERYFHHRGNMDDGLAELHANLGLDQSSHTETAVRAVTVTTPTEDHARPVIYAPDMDGQADPGEVVWYHVLPNRESTPELRACVVVGRNRHTLLGMLISSNPEHAEDDNWVAIGAGLWDPRGNECWARADRIIEIPEASIQRRGVSMPERRYDRLANALRRNYGWS</sequence>
<protein>
    <recommendedName>
        <fullName evidence="3">PemK-like protein</fullName>
    </recommendedName>
</protein>